<dbReference type="InterPro" id="IPR038495">
    <property type="entry name" value="ATPase_E_C"/>
</dbReference>
<name>A0A4R4FEJ3_9FIRM</name>
<dbReference type="GO" id="GO:0046961">
    <property type="term" value="F:proton-transporting ATPase activity, rotational mechanism"/>
    <property type="evidence" value="ECO:0007669"/>
    <property type="project" value="InterPro"/>
</dbReference>
<comment type="caution">
    <text evidence="7">The sequence shown here is derived from an EMBL/GenBank/DDBJ whole genome shotgun (WGS) entry which is preliminary data.</text>
</comment>
<evidence type="ECO:0000313" key="7">
    <source>
        <dbReference type="EMBL" id="TDA21199.1"/>
    </source>
</evidence>
<protein>
    <submittedName>
        <fullName evidence="7">Uncharacterized protein</fullName>
    </submittedName>
</protein>
<dbReference type="CDD" id="cd06503">
    <property type="entry name" value="ATP-synt_Fo_b"/>
    <property type="match status" value="1"/>
</dbReference>
<dbReference type="SUPFAM" id="SSF160527">
    <property type="entry name" value="V-type ATPase subunit E-like"/>
    <property type="match status" value="1"/>
</dbReference>
<reference evidence="7 8" key="1">
    <citation type="journal article" date="2016" name="Nat. Microbiol.">
        <title>The Mouse Intestinal Bacterial Collection (miBC) provides host-specific insight into cultured diversity and functional potential of the gut microbiota.</title>
        <authorList>
            <person name="Lagkouvardos I."/>
            <person name="Pukall R."/>
            <person name="Abt B."/>
            <person name="Foesel B.U."/>
            <person name="Meier-Kolthoff J.P."/>
            <person name="Kumar N."/>
            <person name="Bresciani A."/>
            <person name="Martinez I."/>
            <person name="Just S."/>
            <person name="Ziegler C."/>
            <person name="Brugiroux S."/>
            <person name="Garzetti D."/>
            <person name="Wenning M."/>
            <person name="Bui T.P."/>
            <person name="Wang J."/>
            <person name="Hugenholtz F."/>
            <person name="Plugge C.M."/>
            <person name="Peterson D.A."/>
            <person name="Hornef M.W."/>
            <person name="Baines J.F."/>
            <person name="Smidt H."/>
            <person name="Walter J."/>
            <person name="Kristiansen K."/>
            <person name="Nielsen H.B."/>
            <person name="Haller D."/>
            <person name="Overmann J."/>
            <person name="Stecher B."/>
            <person name="Clavel T."/>
        </authorList>
    </citation>
    <scope>NUCLEOTIDE SEQUENCE [LARGE SCALE GENOMIC DNA]</scope>
    <source>
        <strain evidence="7 8">DSM 28560</strain>
    </source>
</reference>
<dbReference type="GO" id="GO:0006754">
    <property type="term" value="P:ATP biosynthetic process"/>
    <property type="evidence" value="ECO:0007669"/>
    <property type="project" value="UniProtKB-KW"/>
</dbReference>
<dbReference type="RefSeq" id="WP_132278465.1">
    <property type="nucleotide sequence ID" value="NZ_JAOBST010000069.1"/>
</dbReference>
<organism evidence="7 8">
    <name type="scientific">Extibacter muris</name>
    <dbReference type="NCBI Taxonomy" id="1796622"/>
    <lineage>
        <taxon>Bacteria</taxon>
        <taxon>Bacillati</taxon>
        <taxon>Bacillota</taxon>
        <taxon>Clostridia</taxon>
        <taxon>Lachnospirales</taxon>
        <taxon>Lachnospiraceae</taxon>
        <taxon>Extibacter</taxon>
    </lineage>
</organism>
<evidence type="ECO:0000256" key="4">
    <source>
        <dbReference type="ARBA" id="ARBA00023065"/>
    </source>
</evidence>
<dbReference type="GO" id="GO:0033178">
    <property type="term" value="C:proton-transporting two-sector ATPase complex, catalytic domain"/>
    <property type="evidence" value="ECO:0007669"/>
    <property type="project" value="InterPro"/>
</dbReference>
<keyword evidence="8" id="KW-1185">Reference proteome</keyword>
<dbReference type="SUPFAM" id="SSF81573">
    <property type="entry name" value="F1F0 ATP synthase subunit B, membrane domain"/>
    <property type="match status" value="1"/>
</dbReference>
<keyword evidence="3" id="KW-0375">Hydrogen ion transport</keyword>
<evidence type="ECO:0000256" key="1">
    <source>
        <dbReference type="ARBA" id="ARBA00005901"/>
    </source>
</evidence>
<dbReference type="Proteomes" id="UP000295710">
    <property type="component" value="Unassembled WGS sequence"/>
</dbReference>
<dbReference type="InterPro" id="IPR028987">
    <property type="entry name" value="ATP_synth_B-like_membr_sf"/>
</dbReference>
<dbReference type="AlphaFoldDB" id="A0A4R4FEJ3"/>
<evidence type="ECO:0000256" key="2">
    <source>
        <dbReference type="ARBA" id="ARBA00022448"/>
    </source>
</evidence>
<dbReference type="Gene3D" id="3.30.2320.30">
    <property type="entry name" value="ATP synthase, E subunit, C-terminal"/>
    <property type="match status" value="1"/>
</dbReference>
<keyword evidence="5" id="KW-0066">ATP synthesis</keyword>
<evidence type="ECO:0000256" key="3">
    <source>
        <dbReference type="ARBA" id="ARBA00022781"/>
    </source>
</evidence>
<dbReference type="EMBL" id="SMMX01000010">
    <property type="protein sequence ID" value="TDA21199.1"/>
    <property type="molecule type" value="Genomic_DNA"/>
</dbReference>
<dbReference type="Pfam" id="PF01991">
    <property type="entry name" value="vATP-synt_E"/>
    <property type="match status" value="1"/>
</dbReference>
<evidence type="ECO:0000256" key="5">
    <source>
        <dbReference type="ARBA" id="ARBA00023310"/>
    </source>
</evidence>
<evidence type="ECO:0000313" key="8">
    <source>
        <dbReference type="Proteomes" id="UP000295710"/>
    </source>
</evidence>
<accession>A0A4R4FEJ3</accession>
<dbReference type="Gene3D" id="1.20.5.620">
    <property type="entry name" value="F1F0 ATP synthase subunit B, membrane domain"/>
    <property type="match status" value="1"/>
</dbReference>
<feature type="coiled-coil region" evidence="6">
    <location>
        <begin position="16"/>
        <end position="47"/>
    </location>
</feature>
<keyword evidence="4" id="KW-0406">Ion transport</keyword>
<evidence type="ECO:0000256" key="6">
    <source>
        <dbReference type="SAM" id="Coils"/>
    </source>
</evidence>
<comment type="similarity">
    <text evidence="1">Belongs to the V-ATPase E subunit family.</text>
</comment>
<keyword evidence="2" id="KW-0813">Transport</keyword>
<proteinExistence type="inferred from homology"/>
<sequence>MTGLDKMKSQILDEAKAAADSKLSNAKSQAEEILDKAKAEAAKTTSSISQKSEAEIANYKERIVSSIDLQRRTKILAAKQEIIAEVLDKAYGILKTMESSAYFDMLLKLLGRYALPQEGEIYFSSADLERLPDGYEAKISGIAAEKGGSLTLSKTGRKIENGFILAYGGIEENCTIKAMFDAKRDELSDKVHKLLFL</sequence>
<dbReference type="InterPro" id="IPR002842">
    <property type="entry name" value="ATPase_V1_Esu"/>
</dbReference>
<keyword evidence="6" id="KW-0175">Coiled coil</keyword>
<gene>
    <name evidence="7" type="ORF">E1963_12570</name>
</gene>